<evidence type="ECO:0000256" key="9">
    <source>
        <dbReference type="ARBA" id="ARBA00023027"/>
    </source>
</evidence>
<evidence type="ECO:0000256" key="2">
    <source>
        <dbReference type="ARBA" id="ARBA00004239"/>
    </source>
</evidence>
<evidence type="ECO:0000256" key="14">
    <source>
        <dbReference type="PROSITE-ProRule" id="PRU00176"/>
    </source>
</evidence>
<evidence type="ECO:0000256" key="15">
    <source>
        <dbReference type="SAM" id="Coils"/>
    </source>
</evidence>
<dbReference type="GO" id="GO:0016491">
    <property type="term" value="F:oxidoreductase activity"/>
    <property type="evidence" value="ECO:0007669"/>
    <property type="project" value="UniProtKB-KW"/>
</dbReference>
<dbReference type="GO" id="GO:0007624">
    <property type="term" value="P:ultradian rhythm"/>
    <property type="evidence" value="ECO:0007669"/>
    <property type="project" value="InterPro"/>
</dbReference>
<keyword evidence="3" id="KW-0813">Transport</keyword>
<dbReference type="InterPro" id="IPR012677">
    <property type="entry name" value="Nucleotide-bd_a/b_plait_sf"/>
</dbReference>
<keyword evidence="19" id="KW-1185">Reference proteome</keyword>
<sequence length="711" mass="80114">MADAEAASGPGEAAVTAGAGAEQRNLEWLEPSPGLRAAAGGVRTSGPQAAHQLSGLPLSPQMYKGYLFEGRSSGGLNQLPFDPSSISQEQLQFCNPDSPLLSEGQVENEEETSKKRKRTNESTVNSESLENYWSRGGEGIVPGRAPQAHQEHEHSADGSRSLSVDSPPMALPLSDPNAWATAMNNLRMAPLGIAGQPMLPDFDPSLGMMTGIPPLTPIMPGLGIVPPPIPPDMPVVKEIIHCKSCTLFPPNPNLPPPATRERPPGCKTVFVGGLPENGTEQIIMEVFEQCGEIIAIRKSKKNFCHIRFSEEFMVDKALYLSGYRIRLGSSTDKKDTGRLHVDFAQARDDLYEWECKQRMMAREERHRRRMEEERFRPPSPPPVVHYSDHECSVVAEKLKDDSKFSEAVQTLLTWIERGEVNRRSANNFYSMIQSANSHIRRLVNEKAAHEKGMEEAKEKFKQALAGILVQFEQIVAVYHSASKQKAWDHFTKAQRKNISVWCKQAEEIRNIHNDELMGIRREEEMEMSDEEIEDPNETKDNEDTALVSQAEALKEENDSLRWQLDAYRNEVELLKQEQGKMTRDDDTSKEQQMKLLQQALQGMQQHLLKLQDEYKRKETEFDKVKDEKVQLEKLLDNFQEQECRVSRICVSNQESDPLERTSTTTPVKSEREALLVGKEDHTRSSTLGNRENTTNTKNQENEKGNHGEKHG</sequence>
<protein>
    <submittedName>
        <fullName evidence="18">Ecto-NOX disulfide-thiol exchanger 2</fullName>
    </submittedName>
</protein>
<evidence type="ECO:0000256" key="11">
    <source>
        <dbReference type="ARBA" id="ARBA00023108"/>
    </source>
</evidence>
<dbReference type="Pfam" id="PF00076">
    <property type="entry name" value="RRM_1"/>
    <property type="match status" value="1"/>
</dbReference>
<feature type="compositionally biased region" description="Basic and acidic residues" evidence="16">
    <location>
        <begin position="699"/>
        <end position="711"/>
    </location>
</feature>
<feature type="compositionally biased region" description="Polar residues" evidence="16">
    <location>
        <begin position="653"/>
        <end position="667"/>
    </location>
</feature>
<feature type="domain" description="RRM" evidence="17">
    <location>
        <begin position="267"/>
        <end position="346"/>
    </location>
</feature>
<keyword evidence="10 15" id="KW-0175">Coiled coil</keyword>
<dbReference type="InterPro" id="IPR034140">
    <property type="entry name" value="ENOX_RRM"/>
</dbReference>
<evidence type="ECO:0000313" key="19">
    <source>
        <dbReference type="Proteomes" id="UP000007648"/>
    </source>
</evidence>
<dbReference type="SUPFAM" id="SSF54928">
    <property type="entry name" value="RNA-binding domain, RBD"/>
    <property type="match status" value="1"/>
</dbReference>
<comment type="subcellular location">
    <subcellularLocation>
        <location evidence="1">Cell membrane</location>
    </subcellularLocation>
    <subcellularLocation>
        <location evidence="2">Secreted</location>
        <location evidence="2">Extracellular space</location>
    </subcellularLocation>
</comment>
<keyword evidence="14" id="KW-0694">RNA-binding</keyword>
<evidence type="ECO:0000256" key="3">
    <source>
        <dbReference type="ARBA" id="ARBA00022448"/>
    </source>
</evidence>
<dbReference type="Proteomes" id="UP000007648">
    <property type="component" value="Unassembled WGS sequence"/>
</dbReference>
<feature type="compositionally biased region" description="Polar residues" evidence="16">
    <location>
        <begin position="121"/>
        <end position="131"/>
    </location>
</feature>
<evidence type="ECO:0000256" key="16">
    <source>
        <dbReference type="SAM" id="MobiDB-lite"/>
    </source>
</evidence>
<dbReference type="PANTHER" id="PTHR16001:SF7">
    <property type="entry name" value="ECTO-NOX DISULFIDE-THIOL EXCHANGER 2"/>
    <property type="match status" value="1"/>
</dbReference>
<evidence type="ECO:0000256" key="13">
    <source>
        <dbReference type="ARBA" id="ARBA00061134"/>
    </source>
</evidence>
<keyword evidence="11" id="KW-0090">Biological rhythms</keyword>
<dbReference type="InterPro" id="IPR000504">
    <property type="entry name" value="RRM_dom"/>
</dbReference>
<keyword evidence="12" id="KW-0472">Membrane</keyword>
<proteinExistence type="inferred from homology"/>
<dbReference type="Gene3D" id="3.30.70.330">
    <property type="match status" value="1"/>
</dbReference>
<keyword evidence="9" id="KW-0520">NAD</keyword>
<feature type="compositionally biased region" description="Basic and acidic residues" evidence="16">
    <location>
        <begin position="668"/>
        <end position="683"/>
    </location>
</feature>
<feature type="region of interest" description="Disordered" evidence="16">
    <location>
        <begin position="95"/>
        <end position="169"/>
    </location>
</feature>
<dbReference type="Pfam" id="PF23267">
    <property type="entry name" value="ENOX1"/>
    <property type="match status" value="1"/>
</dbReference>
<keyword evidence="4" id="KW-1003">Cell membrane</keyword>
<dbReference type="GeneTree" id="ENSGT00390000006788"/>
<feature type="region of interest" description="Disordered" evidence="16">
    <location>
        <begin position="1"/>
        <end position="55"/>
    </location>
</feature>
<evidence type="ECO:0000256" key="7">
    <source>
        <dbReference type="ARBA" id="ARBA00023002"/>
    </source>
</evidence>
<dbReference type="GO" id="GO:0005576">
    <property type="term" value="C:extracellular region"/>
    <property type="evidence" value="ECO:0007669"/>
    <property type="project" value="UniProtKB-SubCell"/>
</dbReference>
<feature type="compositionally biased region" description="Low complexity" evidence="16">
    <location>
        <begin position="689"/>
        <end position="698"/>
    </location>
</feature>
<feature type="coiled-coil region" evidence="15">
    <location>
        <begin position="550"/>
        <end position="644"/>
    </location>
</feature>
<organism evidence="18 19">
    <name type="scientific">Sarcophilus harrisii</name>
    <name type="common">Tasmanian devil</name>
    <name type="synonym">Sarcophilus laniarius</name>
    <dbReference type="NCBI Taxonomy" id="9305"/>
    <lineage>
        <taxon>Eukaryota</taxon>
        <taxon>Metazoa</taxon>
        <taxon>Chordata</taxon>
        <taxon>Craniata</taxon>
        <taxon>Vertebrata</taxon>
        <taxon>Euteleostomi</taxon>
        <taxon>Mammalia</taxon>
        <taxon>Metatheria</taxon>
        <taxon>Dasyuromorphia</taxon>
        <taxon>Dasyuridae</taxon>
        <taxon>Sarcophilus</taxon>
    </lineage>
</organism>
<reference evidence="18" key="2">
    <citation type="submission" date="2025-08" db="UniProtKB">
        <authorList>
            <consortium name="Ensembl"/>
        </authorList>
    </citation>
    <scope>IDENTIFICATION</scope>
</reference>
<evidence type="ECO:0000313" key="18">
    <source>
        <dbReference type="Ensembl" id="ENSSHAP00000022551.1"/>
    </source>
</evidence>
<gene>
    <name evidence="18" type="primary">ENOX2</name>
</gene>
<feature type="compositionally biased region" description="Low complexity" evidence="16">
    <location>
        <begin position="9"/>
        <end position="21"/>
    </location>
</feature>
<evidence type="ECO:0000256" key="8">
    <source>
        <dbReference type="ARBA" id="ARBA00023008"/>
    </source>
</evidence>
<evidence type="ECO:0000256" key="4">
    <source>
        <dbReference type="ARBA" id="ARBA00022475"/>
    </source>
</evidence>
<dbReference type="Ensembl" id="ENSSHAT00000028267.1">
    <property type="protein sequence ID" value="ENSSHAP00000022551.1"/>
    <property type="gene ID" value="ENSSHAG00000004098.2"/>
</dbReference>
<dbReference type="InterPro" id="IPR056611">
    <property type="entry name" value="ENOX1/2_dom"/>
</dbReference>
<reference evidence="18 19" key="1">
    <citation type="journal article" date="2011" name="Proc. Natl. Acad. Sci. U.S.A.">
        <title>Genetic diversity and population structure of the endangered marsupial Sarcophilus harrisii (Tasmanian devil).</title>
        <authorList>
            <person name="Miller W."/>
            <person name="Hayes V.M."/>
            <person name="Ratan A."/>
            <person name="Petersen D.C."/>
            <person name="Wittekindt N.E."/>
            <person name="Miller J."/>
            <person name="Walenz B."/>
            <person name="Knight J."/>
            <person name="Qi J."/>
            <person name="Zhao F."/>
            <person name="Wang Q."/>
            <person name="Bedoya-Reina O.C."/>
            <person name="Katiyar N."/>
            <person name="Tomsho L.P."/>
            <person name="Kasson L.M."/>
            <person name="Hardie R.A."/>
            <person name="Woodbridge P."/>
            <person name="Tindall E.A."/>
            <person name="Bertelsen M.F."/>
            <person name="Dixon D."/>
            <person name="Pyecroft S."/>
            <person name="Helgen K.M."/>
            <person name="Lesk A.M."/>
            <person name="Pringle T.H."/>
            <person name="Patterson N."/>
            <person name="Zhang Y."/>
            <person name="Kreiss A."/>
            <person name="Woods G.M."/>
            <person name="Jones M.E."/>
            <person name="Schuster S.C."/>
        </authorList>
    </citation>
    <scope>NUCLEOTIDE SEQUENCE [LARGE SCALE GENOMIC DNA]</scope>
</reference>
<keyword evidence="5" id="KW-0964">Secreted</keyword>
<keyword evidence="6" id="KW-0249">Electron transport</keyword>
<dbReference type="InterPro" id="IPR038876">
    <property type="entry name" value="ENOX"/>
</dbReference>
<evidence type="ECO:0000256" key="12">
    <source>
        <dbReference type="ARBA" id="ARBA00023136"/>
    </source>
</evidence>
<dbReference type="AlphaFoldDB" id="A0A7N4NFR9"/>
<name>A0A7N4NFR9_SARHA</name>
<keyword evidence="7" id="KW-0560">Oxidoreductase</keyword>
<dbReference type="PROSITE" id="PS50102">
    <property type="entry name" value="RRM"/>
    <property type="match status" value="1"/>
</dbReference>
<evidence type="ECO:0000256" key="10">
    <source>
        <dbReference type="ARBA" id="ARBA00023054"/>
    </source>
</evidence>
<comment type="similarity">
    <text evidence="13">Belongs to the ENOX family.</text>
</comment>
<dbReference type="PANTHER" id="PTHR16001">
    <property type="entry name" value="ECTO-NOX DISULFIDE-THIOL EXCHANGER"/>
    <property type="match status" value="1"/>
</dbReference>
<dbReference type="GO" id="GO:0009897">
    <property type="term" value="C:external side of plasma membrane"/>
    <property type="evidence" value="ECO:0007669"/>
    <property type="project" value="InterPro"/>
</dbReference>
<evidence type="ECO:0000259" key="17">
    <source>
        <dbReference type="PROSITE" id="PS50102"/>
    </source>
</evidence>
<dbReference type="GO" id="GO:0003723">
    <property type="term" value="F:RNA binding"/>
    <property type="evidence" value="ECO:0007669"/>
    <property type="project" value="UniProtKB-UniRule"/>
</dbReference>
<evidence type="ECO:0000256" key="5">
    <source>
        <dbReference type="ARBA" id="ARBA00022525"/>
    </source>
</evidence>
<accession>A0A7N4NFR9</accession>
<reference evidence="18" key="3">
    <citation type="submission" date="2025-09" db="UniProtKB">
        <authorList>
            <consortium name="Ensembl"/>
        </authorList>
    </citation>
    <scope>IDENTIFICATION</scope>
</reference>
<dbReference type="InterPro" id="IPR035979">
    <property type="entry name" value="RBD_domain_sf"/>
</dbReference>
<dbReference type="FunFam" id="3.30.70.330:FF:000083">
    <property type="entry name" value="Putative ecto-NOX disulfide-thiol exchanger 1"/>
    <property type="match status" value="1"/>
</dbReference>
<dbReference type="SMART" id="SM00360">
    <property type="entry name" value="RRM"/>
    <property type="match status" value="1"/>
</dbReference>
<dbReference type="CDD" id="cd12228">
    <property type="entry name" value="RRM_ENOX"/>
    <property type="match status" value="1"/>
</dbReference>
<keyword evidence="8" id="KW-0186">Copper</keyword>
<evidence type="ECO:0000256" key="6">
    <source>
        <dbReference type="ARBA" id="ARBA00022982"/>
    </source>
</evidence>
<feature type="region of interest" description="Disordered" evidence="16">
    <location>
        <begin position="653"/>
        <end position="711"/>
    </location>
</feature>
<evidence type="ECO:0000256" key="1">
    <source>
        <dbReference type="ARBA" id="ARBA00004236"/>
    </source>
</evidence>